<evidence type="ECO:0000256" key="8">
    <source>
        <dbReference type="ARBA" id="ARBA00022723"/>
    </source>
</evidence>
<feature type="compositionally biased region" description="Low complexity" evidence="15">
    <location>
        <begin position="895"/>
        <end position="912"/>
    </location>
</feature>
<keyword evidence="12" id="KW-0862">Zinc</keyword>
<dbReference type="InterPro" id="IPR017907">
    <property type="entry name" value="Znf_RING_CS"/>
</dbReference>
<evidence type="ECO:0000256" key="1">
    <source>
        <dbReference type="ARBA" id="ARBA00001798"/>
    </source>
</evidence>
<feature type="compositionally biased region" description="Low complexity" evidence="15">
    <location>
        <begin position="1169"/>
        <end position="1185"/>
    </location>
</feature>
<dbReference type="InterPro" id="IPR029071">
    <property type="entry name" value="Ubiquitin-like_domsf"/>
</dbReference>
<reference evidence="21" key="2">
    <citation type="journal article" date="2023" name="BMC Genomics">
        <title>Pest status, molecular evolution, and epigenetic factors derived from the genome assembly of Frankliniella fusca, a thysanopteran phytovirus vector.</title>
        <authorList>
            <person name="Catto M.A."/>
            <person name="Labadie P.E."/>
            <person name="Jacobson A.L."/>
            <person name="Kennedy G.G."/>
            <person name="Srinivasan R."/>
            <person name="Hunt B.G."/>
        </authorList>
    </citation>
    <scope>NUCLEOTIDE SEQUENCE</scope>
    <source>
        <strain evidence="21">PL_HMW_Pooled</strain>
    </source>
</reference>
<dbReference type="CDD" id="cd16633">
    <property type="entry name" value="mRING-HC-C3HC3D_RBR_HOIL1"/>
    <property type="match status" value="1"/>
</dbReference>
<dbReference type="GO" id="GO:0008270">
    <property type="term" value="F:zinc ion binding"/>
    <property type="evidence" value="ECO:0007669"/>
    <property type="project" value="UniProtKB-KW"/>
</dbReference>
<feature type="compositionally biased region" description="Polar residues" evidence="15">
    <location>
        <begin position="800"/>
        <end position="814"/>
    </location>
</feature>
<dbReference type="InterPro" id="IPR044066">
    <property type="entry name" value="TRIAD_supradom"/>
</dbReference>
<evidence type="ECO:0000256" key="11">
    <source>
        <dbReference type="ARBA" id="ARBA00022786"/>
    </source>
</evidence>
<feature type="compositionally biased region" description="Low complexity" evidence="15">
    <location>
        <begin position="150"/>
        <end position="159"/>
    </location>
</feature>
<dbReference type="PANTHER" id="PTHR22770">
    <property type="entry name" value="UBIQUITIN CONJUGATING ENZYME 7 INTERACTING PROTEIN-RELATED"/>
    <property type="match status" value="1"/>
</dbReference>
<feature type="region of interest" description="Disordered" evidence="15">
    <location>
        <begin position="1128"/>
        <end position="1185"/>
    </location>
</feature>
<dbReference type="InterPro" id="IPR001876">
    <property type="entry name" value="Znf_RanBP2"/>
</dbReference>
<evidence type="ECO:0000256" key="3">
    <source>
        <dbReference type="ARBA" id="ARBA00008278"/>
    </source>
</evidence>
<dbReference type="Gene3D" id="2.30.30.380">
    <property type="entry name" value="Zn-finger domain of Sec23/24"/>
    <property type="match status" value="1"/>
</dbReference>
<feature type="region of interest" description="Disordered" evidence="15">
    <location>
        <begin position="232"/>
        <end position="335"/>
    </location>
</feature>
<feature type="compositionally biased region" description="Low complexity" evidence="15">
    <location>
        <begin position="1128"/>
        <end position="1159"/>
    </location>
</feature>
<evidence type="ECO:0000313" key="22">
    <source>
        <dbReference type="Proteomes" id="UP001219518"/>
    </source>
</evidence>
<evidence type="ECO:0000259" key="17">
    <source>
        <dbReference type="PROSITE" id="PS50089"/>
    </source>
</evidence>
<feature type="region of interest" description="Disordered" evidence="15">
    <location>
        <begin position="1371"/>
        <end position="1412"/>
    </location>
</feature>
<feature type="domain" description="RanBP2-type" evidence="18">
    <location>
        <begin position="1654"/>
        <end position="1683"/>
    </location>
</feature>
<dbReference type="PROSITE" id="PS50089">
    <property type="entry name" value="ZF_RING_2"/>
    <property type="match status" value="1"/>
</dbReference>
<dbReference type="SMART" id="SM00547">
    <property type="entry name" value="ZnF_RBZ"/>
    <property type="match status" value="2"/>
</dbReference>
<dbReference type="SUPFAM" id="SSF57850">
    <property type="entry name" value="RING/U-box"/>
    <property type="match status" value="3"/>
</dbReference>
<dbReference type="Pfam" id="PF01302">
    <property type="entry name" value="CAP_GLY"/>
    <property type="match status" value="1"/>
</dbReference>
<feature type="compositionally biased region" description="Acidic residues" evidence="15">
    <location>
        <begin position="373"/>
        <end position="394"/>
    </location>
</feature>
<feature type="compositionally biased region" description="Low complexity" evidence="15">
    <location>
        <begin position="1079"/>
        <end position="1097"/>
    </location>
</feature>
<feature type="compositionally biased region" description="Low complexity" evidence="15">
    <location>
        <begin position="1433"/>
        <end position="1486"/>
    </location>
</feature>
<dbReference type="PROSITE" id="PS50053">
    <property type="entry name" value="UBIQUITIN_2"/>
    <property type="match status" value="1"/>
</dbReference>
<feature type="compositionally biased region" description="Low complexity" evidence="15">
    <location>
        <begin position="236"/>
        <end position="251"/>
    </location>
</feature>
<comment type="caution">
    <text evidence="21">The sequence shown here is derived from an EMBL/GenBank/DDBJ whole genome shotgun (WGS) entry which is preliminary data.</text>
</comment>
<gene>
    <name evidence="21" type="ORF">KUF71_021778</name>
</gene>
<feature type="region of interest" description="Disordered" evidence="15">
    <location>
        <begin position="139"/>
        <end position="195"/>
    </location>
</feature>
<dbReference type="InterPro" id="IPR036859">
    <property type="entry name" value="CAP-Gly_dom_sf"/>
</dbReference>
<dbReference type="GO" id="GO:0061630">
    <property type="term" value="F:ubiquitin protein ligase activity"/>
    <property type="evidence" value="ECO:0007669"/>
    <property type="project" value="UniProtKB-EC"/>
</dbReference>
<evidence type="ECO:0000256" key="15">
    <source>
        <dbReference type="SAM" id="MobiDB-lite"/>
    </source>
</evidence>
<dbReference type="Pfam" id="PF13445">
    <property type="entry name" value="zf-RING_UBOX"/>
    <property type="match status" value="1"/>
</dbReference>
<evidence type="ECO:0000259" key="20">
    <source>
        <dbReference type="PROSITE" id="PS51873"/>
    </source>
</evidence>
<feature type="domain" description="RING-type" evidence="17">
    <location>
        <begin position="1730"/>
        <end position="1772"/>
    </location>
</feature>
<feature type="domain" description="CAP-Gly" evidence="19">
    <location>
        <begin position="89"/>
        <end position="133"/>
    </location>
</feature>
<dbReference type="InterPro" id="IPR036443">
    <property type="entry name" value="Znf_RanBP2_sf"/>
</dbReference>
<evidence type="ECO:0000313" key="21">
    <source>
        <dbReference type="EMBL" id="KAK3912208.1"/>
    </source>
</evidence>
<dbReference type="PROSITE" id="PS51873">
    <property type="entry name" value="TRIAD"/>
    <property type="match status" value="1"/>
</dbReference>
<keyword evidence="22" id="KW-1185">Reference proteome</keyword>
<comment type="catalytic activity">
    <reaction evidence="1">
        <text>[E2 ubiquitin-conjugating enzyme]-S-ubiquitinyl-L-cysteine + [acceptor protein]-L-lysine = [E2 ubiquitin-conjugating enzyme]-L-cysteine + [acceptor protein]-N(6)-ubiquitinyl-L-lysine.</text>
        <dbReference type="EC" id="2.3.2.31"/>
    </reaction>
</comment>
<feature type="region of interest" description="Disordered" evidence="15">
    <location>
        <begin position="1425"/>
        <end position="1614"/>
    </location>
</feature>
<evidence type="ECO:0000256" key="10">
    <source>
        <dbReference type="ARBA" id="ARBA00022771"/>
    </source>
</evidence>
<organism evidence="21 22">
    <name type="scientific">Frankliniella fusca</name>
    <dbReference type="NCBI Taxonomy" id="407009"/>
    <lineage>
        <taxon>Eukaryota</taxon>
        <taxon>Metazoa</taxon>
        <taxon>Ecdysozoa</taxon>
        <taxon>Arthropoda</taxon>
        <taxon>Hexapoda</taxon>
        <taxon>Insecta</taxon>
        <taxon>Pterygota</taxon>
        <taxon>Neoptera</taxon>
        <taxon>Paraneoptera</taxon>
        <taxon>Thysanoptera</taxon>
        <taxon>Terebrantia</taxon>
        <taxon>Thripoidea</taxon>
        <taxon>Thripidae</taxon>
        <taxon>Frankliniella</taxon>
    </lineage>
</organism>
<dbReference type="Gene3D" id="3.10.20.90">
    <property type="entry name" value="Phosphatidylinositol 3-kinase Catalytic Subunit, Chain A, domain 1"/>
    <property type="match status" value="1"/>
</dbReference>
<feature type="compositionally biased region" description="Low complexity" evidence="15">
    <location>
        <begin position="1018"/>
        <end position="1029"/>
    </location>
</feature>
<dbReference type="SUPFAM" id="SSF74924">
    <property type="entry name" value="Cap-Gly domain"/>
    <property type="match status" value="1"/>
</dbReference>
<dbReference type="InterPro" id="IPR051628">
    <property type="entry name" value="LUBAC_E3_Ligases"/>
</dbReference>
<feature type="compositionally biased region" description="Low complexity" evidence="15">
    <location>
        <begin position="304"/>
        <end position="321"/>
    </location>
</feature>
<feature type="domain" description="RanBP2-type" evidence="18">
    <location>
        <begin position="627"/>
        <end position="658"/>
    </location>
</feature>
<dbReference type="GO" id="GO:0071797">
    <property type="term" value="C:LUBAC complex"/>
    <property type="evidence" value="ECO:0007669"/>
    <property type="project" value="TreeGrafter"/>
</dbReference>
<comment type="similarity">
    <text evidence="3">Belongs to the RBR family.</text>
</comment>
<dbReference type="SUPFAM" id="SSF90209">
    <property type="entry name" value="Ran binding protein zinc finger-like"/>
    <property type="match status" value="1"/>
</dbReference>
<reference evidence="21" key="1">
    <citation type="submission" date="2021-07" db="EMBL/GenBank/DDBJ databases">
        <authorList>
            <person name="Catto M.A."/>
            <person name="Jacobson A."/>
            <person name="Kennedy G."/>
            <person name="Labadie P."/>
            <person name="Hunt B.G."/>
            <person name="Srinivasan R."/>
        </authorList>
    </citation>
    <scope>NUCLEOTIDE SEQUENCE</scope>
    <source>
        <strain evidence="21">PL_HMW_Pooled</strain>
        <tissue evidence="21">Head</tissue>
    </source>
</reference>
<feature type="domain" description="RING-type" evidence="20">
    <location>
        <begin position="1726"/>
        <end position="1956"/>
    </location>
</feature>
<evidence type="ECO:0000256" key="14">
    <source>
        <dbReference type="PROSITE-ProRule" id="PRU00322"/>
    </source>
</evidence>
<dbReference type="InterPro" id="IPR047557">
    <property type="entry name" value="Rcat_RBR_HOIL1"/>
</dbReference>
<dbReference type="EMBL" id="JAHWGI010000292">
    <property type="protein sequence ID" value="KAK3912208.1"/>
    <property type="molecule type" value="Genomic_DNA"/>
</dbReference>
<feature type="compositionally biased region" description="Low complexity" evidence="15">
    <location>
        <begin position="774"/>
        <end position="796"/>
    </location>
</feature>
<feature type="region of interest" description="Disordered" evidence="15">
    <location>
        <begin position="1018"/>
        <end position="1097"/>
    </location>
</feature>
<sequence>MVFGISLLRADSKQPSDLSSFFLLVAAPKECDKPTGAGPMPAHMTSTPMASGGPGPGAGAPPVLVGERVLWLGSGSGIPQGAVVRWMGKLPEMGPSWTLGIELDVALPFGGIDGWWGGRRLFTCEPRRGLLVPLSSVVREPPSPGLPPGWQQQQLQQQDWLDHQHHHHHLQDLGTTGRGSPDYFSQAAPGQQYPKPAVRRKNAGAFVQSLPLVEEETRQAVYDTRDHVLQQQEEQAAAAASSPGDPATAPGPSAPPRLKNGVRLTRSGDYSAFSWQLGGPSTSSAPGPGPCSGPQDQVEGSLHAPAPATSTGPAPTRSSSAEALHLHGHSSTQRPSSGYGLFSFFRWFKKGGKQADQPDGDGGHSGAERAETEDGGADLDEYDDEEYDDDDDDEFLRVGPGRATSFGSIDTVLSTATVSSFAYVQPAAYPLGAVSPVPRRGLGAAAPDTDSYRQRIRQRDRRREAERGVSLRRKYRLSKSSDDDDRPRASSPPGPGPSTRKQFASIYETGAELAALSEEAFRVTAPIANADDDSDLVVPPASAAPKQAVNGVVTPSSSTTSAVKSAATGSSTAAMSAVSGKRESPVTTVKTDTAMKNTPASAPHLTMATAQTAGAQVQAPAPRATVLSGLAMWVCSRCTLENPRWRFTCDACSMWRPAERRSVREDDADAPPGPPAFLNEDKKAQEKALEKASLAVTKSSSGINWEVELKRYLDKGGKASAVGGADRPATSQQAVDTARAQAASRAPPKQATSTLEDKLLSGERTIKPQLLVNASAPSASNVNPATAAAPRPTATPGHVGQQTAVVKPQQQSTFIGGRLPQDRARAALPRAGLPPPLAKSKSADLTKKPLGHLLGGQGAQPRAAGDVEELRRARLAFFRNSACMLEGEDSGEVESASTSTATQTRAPSALAPTPVPAPAPAPQTADDANRLKLREMLKEMKDSLANKHGSGGSGSSAEPVVQDGVLYTSLRRDAPEARRLGTGTFELIRPRDFASRASSAPLYMNVLPRPSVQRHAVAAVPAKSAAPPADTALLDSSPERRSTTESAEFATPTSSSASSSRAGGPSSRSSPGGDGGASSGRSSSLASFSSSPSNASGVAAPLVARGRSSASYASSPSDVGGGGVDFSRASSAAASPRPSAFSSLASSSRASSVETPPSSAGRLSRDASVESSSSGSASGPSRSLSVVSDCSEVDRLTEQLSVPQGIADFRAALNRSQTVDANGVPDVNTLAVNRLLRRLEAAIAGGQHQEAARLARDLARLKISCSVTRQRKQEPPQVQGPQEGLVTVDMYVEDKLSHQGPIPLQVAPSMTVGELAAKVAREFQLPEHVQRWILGKQLANDLQRTLRDHHVTESGCPVFLYLVAPEADADVDGDGGSSSGHSAGAVEAEAKAEVVEPRRPPPPPVPAGRRGGWYYNYEEDRYSFCEDSDSDLSDGGLNAPPQPAATTASTPTPAPRRVTSPSPAARTAASPAPASPSPRAVASPEPATRRVTSPVPAARASPPSPAGVARGASAGAETPVPAPRKGPTTSTHVAAPAPAPAPAPASASAPASAPVTAPQPQQHPPVRPQTSGYRSQPLQTVLATATTNTATIANAPSSPPPARAGAGAAGPAQRNAIATAAAPAAARPPTSPAPGAAAAAAAAAAPSSSYVAHSPSSWRCPRCTLLNSGVRPGCAACTAERPGPGPEEAPHAMDADELERQRNKERERQYQLLVNLERQDLVPSTEHFECPVCLTEFGPGAGAVLRECLHTFCRACLINTVQFSDDAEVKCPYRDKQYACDGILQEREIKALVPAALYEQHLAKSMAQAERKMDKAFHCKTPDCVGWCVFEDNVNEFRCPVCRATNCLTCQAIHAGANCAEYQARLQREAADGSNEDARRTQAMLEEMVARGEAMSCPSCRVVLMKKWGCDWLRCSMCKTEICWVTRKPRWGPGGKGDTTGGCQCGVNGVKCHPKCNYCH</sequence>
<evidence type="ECO:0000259" key="19">
    <source>
        <dbReference type="PROSITE" id="PS50245"/>
    </source>
</evidence>
<dbReference type="GO" id="GO:0097039">
    <property type="term" value="P:protein linear polyubiquitination"/>
    <property type="evidence" value="ECO:0007669"/>
    <property type="project" value="TreeGrafter"/>
</dbReference>
<dbReference type="SMART" id="SM00184">
    <property type="entry name" value="RING"/>
    <property type="match status" value="1"/>
</dbReference>
<keyword evidence="7" id="KW-0808">Transferase</keyword>
<keyword evidence="13" id="KW-0143">Chaperone</keyword>
<feature type="compositionally biased region" description="Low complexity" evidence="15">
    <location>
        <begin position="1583"/>
        <end position="1596"/>
    </location>
</feature>
<dbReference type="GO" id="GO:0043161">
    <property type="term" value="P:proteasome-mediated ubiquitin-dependent protein catabolic process"/>
    <property type="evidence" value="ECO:0007669"/>
    <property type="project" value="TreeGrafter"/>
</dbReference>
<dbReference type="InterPro" id="IPR047559">
    <property type="entry name" value="HOIL1_RBR_mRING-HC-C3HC3D"/>
</dbReference>
<dbReference type="Proteomes" id="UP001219518">
    <property type="component" value="Unassembled WGS sequence"/>
</dbReference>
<feature type="region of interest" description="Disordered" evidence="15">
    <location>
        <begin position="353"/>
        <end position="402"/>
    </location>
</feature>
<dbReference type="CDD" id="cd20358">
    <property type="entry name" value="Rcat_RBR_HOIL1"/>
    <property type="match status" value="1"/>
</dbReference>
<keyword evidence="11" id="KW-0833">Ubl conjugation pathway</keyword>
<dbReference type="InterPro" id="IPR001841">
    <property type="entry name" value="Znf_RING"/>
</dbReference>
<feature type="compositionally biased region" description="Low complexity" evidence="15">
    <location>
        <begin position="1527"/>
        <end position="1536"/>
    </location>
</feature>
<dbReference type="CDD" id="cd20345">
    <property type="entry name" value="BRcat_RBR_HOIL1"/>
    <property type="match status" value="1"/>
</dbReference>
<name>A0AAE1H0G1_9NEOP</name>
<feature type="compositionally biased region" description="Polar residues" evidence="15">
    <location>
        <begin position="1570"/>
        <end position="1582"/>
    </location>
</feature>
<feature type="region of interest" description="Disordered" evidence="15">
    <location>
        <begin position="887"/>
        <end position="926"/>
    </location>
</feature>
<dbReference type="InterPro" id="IPR027370">
    <property type="entry name" value="Znf-RING_euk"/>
</dbReference>
<dbReference type="EC" id="2.3.2.31" evidence="4"/>
<dbReference type="PROSITE" id="PS50245">
    <property type="entry name" value="CAP_GLY_2"/>
    <property type="match status" value="1"/>
</dbReference>
<evidence type="ECO:0000256" key="12">
    <source>
        <dbReference type="ARBA" id="ARBA00022833"/>
    </source>
</evidence>
<dbReference type="GO" id="GO:0043130">
    <property type="term" value="F:ubiquitin binding"/>
    <property type="evidence" value="ECO:0007669"/>
    <property type="project" value="TreeGrafter"/>
</dbReference>
<dbReference type="PROSITE" id="PS01358">
    <property type="entry name" value="ZF_RANBP2_1"/>
    <property type="match status" value="2"/>
</dbReference>
<evidence type="ECO:0000256" key="5">
    <source>
        <dbReference type="ARBA" id="ARBA00017887"/>
    </source>
</evidence>
<feature type="compositionally biased region" description="Low complexity" evidence="15">
    <location>
        <begin position="1544"/>
        <end position="1560"/>
    </location>
</feature>
<dbReference type="PANTHER" id="PTHR22770:SF13">
    <property type="entry name" value="RING-TYPE DOMAIN-CONTAINING PROTEIN"/>
    <property type="match status" value="1"/>
</dbReference>
<dbReference type="GO" id="GO:0009893">
    <property type="term" value="P:positive regulation of metabolic process"/>
    <property type="evidence" value="ECO:0007669"/>
    <property type="project" value="UniProtKB-ARBA"/>
</dbReference>
<dbReference type="InterPro" id="IPR047558">
    <property type="entry name" value="BRcat_RBR_HOIL1"/>
</dbReference>
<dbReference type="InterPro" id="IPR013083">
    <property type="entry name" value="Znf_RING/FYVE/PHD"/>
</dbReference>
<feature type="compositionally biased region" description="Low complexity" evidence="15">
    <location>
        <begin position="1054"/>
        <end position="1071"/>
    </location>
</feature>
<evidence type="ECO:0000256" key="13">
    <source>
        <dbReference type="ARBA" id="ARBA00023186"/>
    </source>
</evidence>
<keyword evidence="10 14" id="KW-0863">Zinc-finger</keyword>
<feature type="compositionally biased region" description="Basic and acidic residues" evidence="15">
    <location>
        <begin position="479"/>
        <end position="488"/>
    </location>
</feature>
<evidence type="ECO:0000259" key="18">
    <source>
        <dbReference type="PROSITE" id="PS50199"/>
    </source>
</evidence>
<feature type="compositionally biased region" description="Low complexity" evidence="15">
    <location>
        <begin position="1603"/>
        <end position="1614"/>
    </location>
</feature>
<proteinExistence type="inferred from homology"/>
<dbReference type="PROSITE" id="PS50199">
    <property type="entry name" value="ZF_RANBP2_2"/>
    <property type="match status" value="2"/>
</dbReference>
<feature type="region of interest" description="Disordered" evidence="15">
    <location>
        <begin position="718"/>
        <end position="756"/>
    </location>
</feature>
<feature type="region of interest" description="Disordered" evidence="15">
    <location>
        <begin position="774"/>
        <end position="815"/>
    </location>
</feature>
<dbReference type="FunFam" id="3.30.40.10:FF:000137">
    <property type="entry name" value="RanBP-type and C3HC4-type zinc finger-containing protein 1"/>
    <property type="match status" value="1"/>
</dbReference>
<dbReference type="InterPro" id="IPR000938">
    <property type="entry name" value="CAP-Gly_domain"/>
</dbReference>
<accession>A0AAE1H0G1</accession>
<evidence type="ECO:0000256" key="9">
    <source>
        <dbReference type="ARBA" id="ARBA00022737"/>
    </source>
</evidence>
<keyword evidence="9" id="KW-0677">Repeat</keyword>
<feature type="domain" description="Ubiquitin-like" evidence="16">
    <location>
        <begin position="1290"/>
        <end position="1353"/>
    </location>
</feature>
<feature type="region of interest" description="Disordered" evidence="15">
    <location>
        <begin position="432"/>
        <end position="501"/>
    </location>
</feature>
<evidence type="ECO:0000256" key="7">
    <source>
        <dbReference type="ARBA" id="ARBA00022679"/>
    </source>
</evidence>
<dbReference type="SUPFAM" id="SSF54236">
    <property type="entry name" value="Ubiquitin-like"/>
    <property type="match status" value="1"/>
</dbReference>
<protein>
    <recommendedName>
        <fullName evidence="5">RanBP-type and C3HC4-type zinc finger-containing protein 1</fullName>
        <ecNumber evidence="4">2.3.2.31</ecNumber>
    </recommendedName>
</protein>
<comment type="pathway">
    <text evidence="2">Protein modification; protein ubiquitination.</text>
</comment>
<dbReference type="Gene3D" id="3.30.40.10">
    <property type="entry name" value="Zinc/RING finger domain, C3HC4 (zinc finger)"/>
    <property type="match status" value="1"/>
</dbReference>
<dbReference type="InterPro" id="IPR000626">
    <property type="entry name" value="Ubiquitin-like_dom"/>
</dbReference>
<dbReference type="Gene3D" id="2.30.30.190">
    <property type="entry name" value="CAP Gly-rich-like domain"/>
    <property type="match status" value="1"/>
</dbReference>
<evidence type="ECO:0000256" key="6">
    <source>
        <dbReference type="ARBA" id="ARBA00022553"/>
    </source>
</evidence>
<feature type="compositionally biased region" description="Low complexity" evidence="15">
    <location>
        <begin position="1493"/>
        <end position="1516"/>
    </location>
</feature>
<dbReference type="PROSITE" id="PS00518">
    <property type="entry name" value="ZF_RING_1"/>
    <property type="match status" value="1"/>
</dbReference>
<evidence type="ECO:0000256" key="2">
    <source>
        <dbReference type="ARBA" id="ARBA00004906"/>
    </source>
</evidence>
<evidence type="ECO:0000256" key="4">
    <source>
        <dbReference type="ARBA" id="ARBA00012251"/>
    </source>
</evidence>
<feature type="compositionally biased region" description="Basic and acidic residues" evidence="15">
    <location>
        <begin position="1388"/>
        <end position="1399"/>
    </location>
</feature>
<dbReference type="SMART" id="SM01052">
    <property type="entry name" value="CAP_GLY"/>
    <property type="match status" value="1"/>
</dbReference>
<keyword evidence="6" id="KW-0597">Phosphoprotein</keyword>
<evidence type="ECO:0000259" key="16">
    <source>
        <dbReference type="PROSITE" id="PS50053"/>
    </source>
</evidence>
<keyword evidence="8" id="KW-0479">Metal-binding</keyword>